<dbReference type="Pfam" id="PF13646">
    <property type="entry name" value="HEAT_2"/>
    <property type="match status" value="1"/>
</dbReference>
<dbReference type="Proteomes" id="UP000292209">
    <property type="component" value="Unassembled WGS sequence"/>
</dbReference>
<dbReference type="OrthoDB" id="822648at2"/>
<dbReference type="InterPro" id="IPR016024">
    <property type="entry name" value="ARM-type_fold"/>
</dbReference>
<evidence type="ECO:0008006" key="4">
    <source>
        <dbReference type="Google" id="ProtNLM"/>
    </source>
</evidence>
<dbReference type="AlphaFoldDB" id="A0A4Q7PB97"/>
<dbReference type="SUPFAM" id="SSF48371">
    <property type="entry name" value="ARM repeat"/>
    <property type="match status" value="1"/>
</dbReference>
<dbReference type="InterPro" id="IPR011989">
    <property type="entry name" value="ARM-like"/>
</dbReference>
<evidence type="ECO:0000313" key="3">
    <source>
        <dbReference type="Proteomes" id="UP000292209"/>
    </source>
</evidence>
<gene>
    <name evidence="2" type="ORF">BC751_3191</name>
</gene>
<evidence type="ECO:0000313" key="2">
    <source>
        <dbReference type="EMBL" id="RZS97576.1"/>
    </source>
</evidence>
<organism evidence="2 3">
    <name type="scientific">Cecembia calidifontis</name>
    <dbReference type="NCBI Taxonomy" id="1187080"/>
    <lineage>
        <taxon>Bacteria</taxon>
        <taxon>Pseudomonadati</taxon>
        <taxon>Bacteroidota</taxon>
        <taxon>Cytophagia</taxon>
        <taxon>Cytophagales</taxon>
        <taxon>Cyclobacteriaceae</taxon>
        <taxon>Cecembia</taxon>
    </lineage>
</organism>
<keyword evidence="1" id="KW-0175">Coiled coil</keyword>
<evidence type="ECO:0000256" key="1">
    <source>
        <dbReference type="SAM" id="Coils"/>
    </source>
</evidence>
<feature type="coiled-coil region" evidence="1">
    <location>
        <begin position="54"/>
        <end position="81"/>
    </location>
</feature>
<reference evidence="2 3" key="1">
    <citation type="submission" date="2019-02" db="EMBL/GenBank/DDBJ databases">
        <title>Genomic Encyclopedia of Archaeal and Bacterial Type Strains, Phase II (KMG-II): from individual species to whole genera.</title>
        <authorList>
            <person name="Goeker M."/>
        </authorList>
    </citation>
    <scope>NUCLEOTIDE SEQUENCE [LARGE SCALE GENOMIC DNA]</scope>
    <source>
        <strain evidence="2 3">DSM 21411</strain>
    </source>
</reference>
<accession>A0A4Q7PB97</accession>
<sequence>MSKDIQGLIHKMCDKDEAEAYVYADALANIGTEEVLNELLAILKSGDMDNAFLAARALSQLKDKEKALDEVLEVIHDKKNQHQNGGLVQMLGDFDLSEKFVDIFRIFLFGNFKASLFAKEYLDTVEFEISPRVLKKAEKHWKHYLNNSNPDDEEVKAKRVDAEEIIKEIRELLTD</sequence>
<name>A0A4Q7PB97_9BACT</name>
<dbReference type="RefSeq" id="WP_130276439.1">
    <property type="nucleotide sequence ID" value="NZ_SGXG01000001.1"/>
</dbReference>
<protein>
    <recommendedName>
        <fullName evidence="4">HEAT repeat protein</fullName>
    </recommendedName>
</protein>
<comment type="caution">
    <text evidence="2">The sequence shown here is derived from an EMBL/GenBank/DDBJ whole genome shotgun (WGS) entry which is preliminary data.</text>
</comment>
<dbReference type="EMBL" id="SGXG01000001">
    <property type="protein sequence ID" value="RZS97576.1"/>
    <property type="molecule type" value="Genomic_DNA"/>
</dbReference>
<proteinExistence type="predicted"/>
<dbReference type="Gene3D" id="1.25.10.10">
    <property type="entry name" value="Leucine-rich Repeat Variant"/>
    <property type="match status" value="1"/>
</dbReference>
<keyword evidence="3" id="KW-1185">Reference proteome</keyword>